<evidence type="ECO:0000313" key="2">
    <source>
        <dbReference type="Proteomes" id="UP000601736"/>
    </source>
</evidence>
<gene>
    <name evidence="1" type="ORF">NMYAN_250011</name>
</gene>
<name>A0A8H8Z076_9PROT</name>
<evidence type="ECO:0000313" key="1">
    <source>
        <dbReference type="EMBL" id="CAE6507336.1"/>
    </source>
</evidence>
<sequence>MVSSNTTLQHLDYPDNAFPPFLLIHKMGQNENANGLLRQHFPKTMDLLDVTFQQDWMLCTN</sequence>
<dbReference type="AlphaFoldDB" id="A0A8H8Z076"/>
<accession>A0A8H8Z076</accession>
<proteinExistence type="predicted"/>
<reference evidence="1" key="1">
    <citation type="submission" date="2021-02" db="EMBL/GenBank/DDBJ databases">
        <authorList>
            <person name="Han P."/>
        </authorList>
    </citation>
    <scope>NUCLEOTIDE SEQUENCE</scope>
    <source>
        <strain evidence="1">Nitrosomonas nitrosa 18-3D</strain>
    </source>
</reference>
<dbReference type="EMBL" id="CAJNAP010000018">
    <property type="protein sequence ID" value="CAE6507336.1"/>
    <property type="molecule type" value="Genomic_DNA"/>
</dbReference>
<organism evidence="1 2">
    <name type="scientific">Nitrosomonas nitrosa</name>
    <dbReference type="NCBI Taxonomy" id="52442"/>
    <lineage>
        <taxon>Bacteria</taxon>
        <taxon>Pseudomonadati</taxon>
        <taxon>Pseudomonadota</taxon>
        <taxon>Betaproteobacteria</taxon>
        <taxon>Nitrosomonadales</taxon>
        <taxon>Nitrosomonadaceae</taxon>
        <taxon>Nitrosomonas</taxon>
    </lineage>
</organism>
<protein>
    <submittedName>
        <fullName evidence="1">Uncharacterized protein</fullName>
    </submittedName>
</protein>
<comment type="caution">
    <text evidence="1">The sequence shown here is derived from an EMBL/GenBank/DDBJ whole genome shotgun (WGS) entry which is preliminary data.</text>
</comment>
<dbReference type="Proteomes" id="UP000601736">
    <property type="component" value="Unassembled WGS sequence"/>
</dbReference>